<dbReference type="EMBL" id="JAXLQG010000003">
    <property type="protein sequence ID" value="KAK5542246.1"/>
    <property type="molecule type" value="Genomic_DNA"/>
</dbReference>
<keyword evidence="1" id="KW-0732">Signal</keyword>
<name>A0AAV9QF17_9PEZI</name>
<dbReference type="GO" id="GO:0003824">
    <property type="term" value="F:catalytic activity"/>
    <property type="evidence" value="ECO:0007669"/>
    <property type="project" value="InterPro"/>
</dbReference>
<dbReference type="PANTHER" id="PTHR46082">
    <property type="entry name" value="ATP/GTP-BINDING PROTEIN-RELATED"/>
    <property type="match status" value="1"/>
</dbReference>
<organism evidence="4 5">
    <name type="scientific">Vermiconidia calcicola</name>
    <dbReference type="NCBI Taxonomy" id="1690605"/>
    <lineage>
        <taxon>Eukaryota</taxon>
        <taxon>Fungi</taxon>
        <taxon>Dikarya</taxon>
        <taxon>Ascomycota</taxon>
        <taxon>Pezizomycotina</taxon>
        <taxon>Dothideomycetes</taxon>
        <taxon>Dothideomycetidae</taxon>
        <taxon>Mycosphaerellales</taxon>
        <taxon>Extremaceae</taxon>
        <taxon>Vermiconidia</taxon>
    </lineage>
</organism>
<dbReference type="InterPro" id="IPR056002">
    <property type="entry name" value="DUF7580"/>
</dbReference>
<dbReference type="AlphaFoldDB" id="A0AAV9QF17"/>
<dbReference type="InterPro" id="IPR035994">
    <property type="entry name" value="Nucleoside_phosphorylase_sf"/>
</dbReference>
<dbReference type="Gene3D" id="3.40.50.1580">
    <property type="entry name" value="Nucleoside phosphorylase domain"/>
    <property type="match status" value="1"/>
</dbReference>
<reference evidence="4 5" key="1">
    <citation type="submission" date="2023-06" db="EMBL/GenBank/DDBJ databases">
        <title>Black Yeasts Isolated from many extreme environments.</title>
        <authorList>
            <person name="Coleine C."/>
            <person name="Stajich J.E."/>
            <person name="Selbmann L."/>
        </authorList>
    </citation>
    <scope>NUCLEOTIDE SEQUENCE [LARGE SCALE GENOMIC DNA]</scope>
    <source>
        <strain evidence="4 5">CCFEE 5887</strain>
    </source>
</reference>
<evidence type="ECO:0000259" key="2">
    <source>
        <dbReference type="Pfam" id="PF01048"/>
    </source>
</evidence>
<dbReference type="Proteomes" id="UP001345827">
    <property type="component" value="Unassembled WGS sequence"/>
</dbReference>
<dbReference type="SUPFAM" id="SSF53167">
    <property type="entry name" value="Purine and uridine phosphorylases"/>
    <property type="match status" value="1"/>
</dbReference>
<dbReference type="Pfam" id="PF01048">
    <property type="entry name" value="PNP_UDP_1"/>
    <property type="match status" value="1"/>
</dbReference>
<evidence type="ECO:0008006" key="6">
    <source>
        <dbReference type="Google" id="ProtNLM"/>
    </source>
</evidence>
<sequence length="945" mass="105513">MGSSLHALNDWQLLASVHLVFAAQPPTINAAHLGDTEREILPNLVTILEFELWLVPDALQEAEGLSLSGSAYHGFGALTSLLDIFERYADNILSHHFSDSEYDKVGSTAVSAPIQNLLLIRHHVKRYPKLRALQAELLQRHESTSGIPLDHAHDLRHLVWVGITLEGLRDVVTAVEDFNRTVNRLSSNTLEDDSCQGMNNDWKEDEVQLILHYEQMRENMDTIFTALMEELSNCGSSHSALVHFTGLRSLKMLLSTCTGKGGWRQALCELNVHEMPGAGNRGFEASKDLCGATRGPPHQLLRIMCSKSAVSHSSDQTVARIRADSKRSLSDLLEERTQHQMSTEVAPFFSKKKKKIVAVILVQFLVKLLGCRWLQNNWNAETIFFLPDPSSGDEPDLQTPYILSSLTTDQIFNRTIDTLEYYCSFVFAFGLLLLELELDQSISITAADEEDAEEDYPAAYMALIRMFTLRKEDLDDAYILQIINSCLEFRNRVESVQHPSFDEDLKFRAAISKYILTPLIQRLQVAHPDVPLDEVLDKPEATVVRQSSQWQRGRGELFSRYLKRQSTSEHHAVYPPPSRMATGSTFATHSSNRNSYVSGQRPRARRDFKIGIICALPLEADAVKAMFDKRWDDHGDVYGKPSSDQNAYSTGIIGRHNVVLAHMPGMGKESAARVAANCRSSFEGIKLALVVGICGGVPFPANGEEIMLGDVVISEGLVCYDNGRQLPGRFVRKDGVLDNYPRPPPEIRSLLNKLKGRWDRNLLQQKTFAYLANIQDELGQSAKYPGFKCDKLFDASYRHRHQQPLACGTCYEHQPSNDSVCAKALASTCEELGCDDSRLVQRERLSQPPPPGQSNKNVPMVHIGKVASGSIVMKSGLDRDRIANEEEVIAFEMEGAGVWDTFTCVIIKGVCDYADSHKSKKWQGHAAATAAACTKAFLEHWTSTL</sequence>
<comment type="caution">
    <text evidence="4">The sequence shown here is derived from an EMBL/GenBank/DDBJ whole genome shotgun (WGS) entry which is preliminary data.</text>
</comment>
<proteinExistence type="predicted"/>
<dbReference type="InterPro" id="IPR053137">
    <property type="entry name" value="NLR-like"/>
</dbReference>
<feature type="chain" id="PRO_5043384529" description="Nucleoside phosphorylase domain-containing protein" evidence="1">
    <location>
        <begin position="23"/>
        <end position="945"/>
    </location>
</feature>
<feature type="signal peptide" evidence="1">
    <location>
        <begin position="1"/>
        <end position="22"/>
    </location>
</feature>
<dbReference type="GO" id="GO:0009116">
    <property type="term" value="P:nucleoside metabolic process"/>
    <property type="evidence" value="ECO:0007669"/>
    <property type="project" value="InterPro"/>
</dbReference>
<feature type="domain" description="DUF7580" evidence="3">
    <location>
        <begin position="213"/>
        <end position="524"/>
    </location>
</feature>
<protein>
    <recommendedName>
        <fullName evidence="6">Nucleoside phosphorylase domain-containing protein</fullName>
    </recommendedName>
</protein>
<dbReference type="InterPro" id="IPR000845">
    <property type="entry name" value="Nucleoside_phosphorylase_d"/>
</dbReference>
<evidence type="ECO:0000313" key="4">
    <source>
        <dbReference type="EMBL" id="KAK5542246.1"/>
    </source>
</evidence>
<evidence type="ECO:0000256" key="1">
    <source>
        <dbReference type="SAM" id="SignalP"/>
    </source>
</evidence>
<dbReference type="Pfam" id="PF24476">
    <property type="entry name" value="DUF7580"/>
    <property type="match status" value="1"/>
</dbReference>
<evidence type="ECO:0000259" key="3">
    <source>
        <dbReference type="Pfam" id="PF24476"/>
    </source>
</evidence>
<feature type="domain" description="Nucleoside phosphorylase" evidence="2">
    <location>
        <begin position="609"/>
        <end position="752"/>
    </location>
</feature>
<gene>
    <name evidence="4" type="ORF">LTR25_002131</name>
</gene>
<dbReference type="PANTHER" id="PTHR46082:SF6">
    <property type="entry name" value="AAA+ ATPASE DOMAIN-CONTAINING PROTEIN-RELATED"/>
    <property type="match status" value="1"/>
</dbReference>
<keyword evidence="5" id="KW-1185">Reference proteome</keyword>
<accession>A0AAV9QF17</accession>
<evidence type="ECO:0000313" key="5">
    <source>
        <dbReference type="Proteomes" id="UP001345827"/>
    </source>
</evidence>